<accession>A0A383CL13</accession>
<evidence type="ECO:0000313" key="1">
    <source>
        <dbReference type="EMBL" id="SVE32882.1"/>
    </source>
</evidence>
<proteinExistence type="predicted"/>
<gene>
    <name evidence="1" type="ORF">METZ01_LOCUS485736</name>
</gene>
<protein>
    <submittedName>
        <fullName evidence="1">Uncharacterized protein</fullName>
    </submittedName>
</protein>
<dbReference type="AlphaFoldDB" id="A0A383CL13"/>
<dbReference type="EMBL" id="UINC01209736">
    <property type="protein sequence ID" value="SVE32882.1"/>
    <property type="molecule type" value="Genomic_DNA"/>
</dbReference>
<organism evidence="1">
    <name type="scientific">marine metagenome</name>
    <dbReference type="NCBI Taxonomy" id="408172"/>
    <lineage>
        <taxon>unclassified sequences</taxon>
        <taxon>metagenomes</taxon>
        <taxon>ecological metagenomes</taxon>
    </lineage>
</organism>
<name>A0A383CL13_9ZZZZ</name>
<sequence>MSDVDHKINSFLDNNYKNQEIVDLITKVK</sequence>
<reference evidence="1" key="1">
    <citation type="submission" date="2018-05" db="EMBL/GenBank/DDBJ databases">
        <authorList>
            <person name="Lanie J.A."/>
            <person name="Ng W.-L."/>
            <person name="Kazmierczak K.M."/>
            <person name="Andrzejewski T.M."/>
            <person name="Davidsen T.M."/>
            <person name="Wayne K.J."/>
            <person name="Tettelin H."/>
            <person name="Glass J.I."/>
            <person name="Rusch D."/>
            <person name="Podicherti R."/>
            <person name="Tsui H.-C.T."/>
            <person name="Winkler M.E."/>
        </authorList>
    </citation>
    <scope>NUCLEOTIDE SEQUENCE</scope>
</reference>